<dbReference type="PANTHER" id="PTHR47968:SF75">
    <property type="entry name" value="CENTROMERE-ASSOCIATED PROTEIN E"/>
    <property type="match status" value="1"/>
</dbReference>
<evidence type="ECO:0000313" key="12">
    <source>
        <dbReference type="Proteomes" id="UP000631114"/>
    </source>
</evidence>
<dbReference type="InterPro" id="IPR014721">
    <property type="entry name" value="Ribsml_uS5_D2-typ_fold_subgr"/>
</dbReference>
<sequence length="664" mass="74468">MLKFSRASDEYEDAVDEFIAFALAPLMDKTSIRCPCISCKNFNHLSPDIVKDHLIIEGIDMTYDPFVLHGEEGQVHVVDEGVETTDFNLTETYEMLKATNESPNRAFGDLIAAAGITDAMLDSLIALKDLEGVEGLSPLSEIEDTNSEKSQKSCTRAEIERRKQEEIDKSRVRRVDEKGRAYGTGRRKCSVARVWIEPGEGKFLVNDKQFDVYFPIIDHRADLLRPFCETKTLGLWDVKCTVKGGGISGQVGAVRLGISRALQNWEPGLRSDLKADSSFVCQPPNLVSNDLTMRLHIDLSLKETPRGRPEYLEGKYQPHDNLVDLAGSRASLLRLVFEECGLKEGSHINKTLMTLGTVIKKLSEGVESQGGHVPYRDSKLTRILQPSLGGNANTAIICNITLAQIHADETKSSLQFASRALRVTNCARVNEILTDAALLKRQKKEIEELRARLFQEVVPLNVGNVLGAEDNKPIPKWEAIIRRTLNKSLQPEERSSLERWTNIFTLINKTIDELESEMDHLGRPIALDAGQEDHGDQPRKFYHGRAERKRVDADKNDKLIYILSWNFVGAFDQIFKEHLDGGRWKTAFSDQHGCYLSECLLDWLFVSRFCLGARGLALSTSLVTSLSLWALHSTLKKNLTKFGLAGSARRDKDWFTLSCIEGSC</sequence>
<dbReference type="GO" id="GO:0007018">
    <property type="term" value="P:microtubule-based movement"/>
    <property type="evidence" value="ECO:0007669"/>
    <property type="project" value="InterPro"/>
</dbReference>
<reference evidence="11 12" key="1">
    <citation type="submission" date="2020-10" db="EMBL/GenBank/DDBJ databases">
        <title>The Coptis chinensis genome and diversification of protoberbering-type alkaloids.</title>
        <authorList>
            <person name="Wang B."/>
            <person name="Shu S."/>
            <person name="Song C."/>
            <person name="Liu Y."/>
        </authorList>
    </citation>
    <scope>NUCLEOTIDE SEQUENCE [LARGE SCALE GENOMIC DNA]</scope>
    <source>
        <strain evidence="11">HL-2020</strain>
        <tissue evidence="11">Leaf</tissue>
    </source>
</reference>
<dbReference type="SUPFAM" id="SSF52540">
    <property type="entry name" value="P-loop containing nucleoside triphosphate hydrolases"/>
    <property type="match status" value="1"/>
</dbReference>
<proteinExistence type="inferred from homology"/>
<feature type="region of interest" description="Disordered" evidence="9">
    <location>
        <begin position="141"/>
        <end position="160"/>
    </location>
</feature>
<keyword evidence="12" id="KW-1185">Reference proteome</keyword>
<keyword evidence="3 8" id="KW-0175">Coiled coil</keyword>
<dbReference type="SMART" id="SM00129">
    <property type="entry name" value="KISc"/>
    <property type="match status" value="1"/>
</dbReference>
<dbReference type="Gene3D" id="3.30.230.10">
    <property type="match status" value="1"/>
</dbReference>
<dbReference type="OrthoDB" id="10254627at2759"/>
<dbReference type="GO" id="GO:0006412">
    <property type="term" value="P:translation"/>
    <property type="evidence" value="ECO:0007669"/>
    <property type="project" value="InterPro"/>
</dbReference>
<accession>A0A835ITK5</accession>
<dbReference type="Pfam" id="PF13963">
    <property type="entry name" value="Transpos_assoc"/>
    <property type="match status" value="1"/>
</dbReference>
<dbReference type="InterPro" id="IPR020574">
    <property type="entry name" value="Ribosomal_uS9_CS"/>
</dbReference>
<evidence type="ECO:0000313" key="11">
    <source>
        <dbReference type="EMBL" id="KAF9624875.1"/>
    </source>
</evidence>
<protein>
    <recommendedName>
        <fullName evidence="10">Kinesin motor domain-containing protein</fullName>
    </recommendedName>
</protein>
<dbReference type="InterPro" id="IPR027417">
    <property type="entry name" value="P-loop_NTPase"/>
</dbReference>
<dbReference type="Gene3D" id="3.40.850.10">
    <property type="entry name" value="Kinesin motor domain"/>
    <property type="match status" value="1"/>
</dbReference>
<evidence type="ECO:0000259" key="10">
    <source>
        <dbReference type="PROSITE" id="PS50067"/>
    </source>
</evidence>
<evidence type="ECO:0000256" key="4">
    <source>
        <dbReference type="ARBA" id="ARBA00023175"/>
    </source>
</evidence>
<dbReference type="PROSITE" id="PS00360">
    <property type="entry name" value="RIBOSOMAL_S9"/>
    <property type="match status" value="1"/>
</dbReference>
<evidence type="ECO:0000256" key="2">
    <source>
        <dbReference type="ARBA" id="ARBA00022980"/>
    </source>
</evidence>
<comment type="similarity">
    <text evidence="6">Belongs to the TRAFAC class myosin-kinesin ATPase superfamily. Kinesin family.</text>
</comment>
<dbReference type="InterPro" id="IPR001752">
    <property type="entry name" value="Kinesin_motor_dom"/>
</dbReference>
<dbReference type="InterPro" id="IPR000754">
    <property type="entry name" value="Ribosomal_uS9"/>
</dbReference>
<feature type="domain" description="Kinesin motor" evidence="10">
    <location>
        <begin position="342"/>
        <end position="423"/>
    </location>
</feature>
<dbReference type="InterPro" id="IPR029480">
    <property type="entry name" value="Transpos_assoc"/>
</dbReference>
<name>A0A835ITK5_9MAGN</name>
<dbReference type="PANTHER" id="PTHR47968">
    <property type="entry name" value="CENTROMERE PROTEIN E"/>
    <property type="match status" value="1"/>
</dbReference>
<dbReference type="SUPFAM" id="SSF54211">
    <property type="entry name" value="Ribosomal protein S5 domain 2-like"/>
    <property type="match status" value="1"/>
</dbReference>
<evidence type="ECO:0000256" key="6">
    <source>
        <dbReference type="PROSITE-ProRule" id="PRU00283"/>
    </source>
</evidence>
<dbReference type="EMBL" id="JADFTS010000001">
    <property type="protein sequence ID" value="KAF9624875.1"/>
    <property type="molecule type" value="Genomic_DNA"/>
</dbReference>
<dbReference type="Proteomes" id="UP000631114">
    <property type="component" value="Unassembled WGS sequence"/>
</dbReference>
<dbReference type="Pfam" id="PF00225">
    <property type="entry name" value="Kinesin"/>
    <property type="match status" value="1"/>
</dbReference>
<dbReference type="GO" id="GO:0003735">
    <property type="term" value="F:structural constituent of ribosome"/>
    <property type="evidence" value="ECO:0007669"/>
    <property type="project" value="InterPro"/>
</dbReference>
<dbReference type="GO" id="GO:0003777">
    <property type="term" value="F:microtubule motor activity"/>
    <property type="evidence" value="ECO:0007669"/>
    <property type="project" value="InterPro"/>
</dbReference>
<dbReference type="PRINTS" id="PR00380">
    <property type="entry name" value="KINESINHEAVY"/>
</dbReference>
<evidence type="ECO:0000256" key="5">
    <source>
        <dbReference type="ARBA" id="ARBA00023274"/>
    </source>
</evidence>
<feature type="compositionally biased region" description="Basic and acidic residues" evidence="9">
    <location>
        <begin position="146"/>
        <end position="160"/>
    </location>
</feature>
<gene>
    <name evidence="11" type="ORF">IFM89_015429</name>
</gene>
<feature type="coiled-coil region" evidence="8">
    <location>
        <begin position="429"/>
        <end position="456"/>
    </location>
</feature>
<keyword evidence="4" id="KW-0505">Motor protein</keyword>
<keyword evidence="5 7" id="KW-0687">Ribonucleoprotein</keyword>
<evidence type="ECO:0000256" key="3">
    <source>
        <dbReference type="ARBA" id="ARBA00023054"/>
    </source>
</evidence>
<comment type="caution">
    <text evidence="6">Lacks conserved residue(s) required for the propagation of feature annotation.</text>
</comment>
<comment type="caution">
    <text evidence="11">The sequence shown here is derived from an EMBL/GenBank/DDBJ whole genome shotgun (WGS) entry which is preliminary data.</text>
</comment>
<dbReference type="GO" id="GO:0005840">
    <property type="term" value="C:ribosome"/>
    <property type="evidence" value="ECO:0007669"/>
    <property type="project" value="UniProtKB-KW"/>
</dbReference>
<evidence type="ECO:0000256" key="1">
    <source>
        <dbReference type="ARBA" id="ARBA00005251"/>
    </source>
</evidence>
<dbReference type="GO" id="GO:0008017">
    <property type="term" value="F:microtubule binding"/>
    <property type="evidence" value="ECO:0007669"/>
    <property type="project" value="InterPro"/>
</dbReference>
<dbReference type="PROSITE" id="PS50067">
    <property type="entry name" value="KINESIN_MOTOR_2"/>
    <property type="match status" value="1"/>
</dbReference>
<organism evidence="11 12">
    <name type="scientific">Coptis chinensis</name>
    <dbReference type="NCBI Taxonomy" id="261450"/>
    <lineage>
        <taxon>Eukaryota</taxon>
        <taxon>Viridiplantae</taxon>
        <taxon>Streptophyta</taxon>
        <taxon>Embryophyta</taxon>
        <taxon>Tracheophyta</taxon>
        <taxon>Spermatophyta</taxon>
        <taxon>Magnoliopsida</taxon>
        <taxon>Ranunculales</taxon>
        <taxon>Ranunculaceae</taxon>
        <taxon>Coptidoideae</taxon>
        <taxon>Coptis</taxon>
    </lineage>
</organism>
<dbReference type="InterPro" id="IPR036961">
    <property type="entry name" value="Kinesin_motor_dom_sf"/>
</dbReference>
<dbReference type="InterPro" id="IPR020568">
    <property type="entry name" value="Ribosomal_Su5_D2-typ_SF"/>
</dbReference>
<dbReference type="AlphaFoldDB" id="A0A835ITK5"/>
<keyword evidence="2 7" id="KW-0689">Ribosomal protein</keyword>
<evidence type="ECO:0000256" key="9">
    <source>
        <dbReference type="SAM" id="MobiDB-lite"/>
    </source>
</evidence>
<evidence type="ECO:0000256" key="8">
    <source>
        <dbReference type="SAM" id="Coils"/>
    </source>
</evidence>
<dbReference type="InterPro" id="IPR027640">
    <property type="entry name" value="Kinesin-like_fam"/>
</dbReference>
<dbReference type="GO" id="GO:0005524">
    <property type="term" value="F:ATP binding"/>
    <property type="evidence" value="ECO:0007669"/>
    <property type="project" value="InterPro"/>
</dbReference>
<comment type="similarity">
    <text evidence="1 7">Belongs to the universal ribosomal protein uS9 family.</text>
</comment>
<dbReference type="Pfam" id="PF00380">
    <property type="entry name" value="Ribosomal_S9"/>
    <property type="match status" value="1"/>
</dbReference>
<evidence type="ECO:0000256" key="7">
    <source>
        <dbReference type="RuleBase" id="RU003815"/>
    </source>
</evidence>
<dbReference type="GO" id="GO:1990904">
    <property type="term" value="C:ribonucleoprotein complex"/>
    <property type="evidence" value="ECO:0007669"/>
    <property type="project" value="UniProtKB-KW"/>
</dbReference>